<proteinExistence type="predicted"/>
<name>A0ACC1SRC8_9HYPO</name>
<gene>
    <name evidence="1" type="ORF">NM208_g2879</name>
</gene>
<dbReference type="Proteomes" id="UP001148629">
    <property type="component" value="Unassembled WGS sequence"/>
</dbReference>
<organism evidence="1 2">
    <name type="scientific">Fusarium decemcellulare</name>
    <dbReference type="NCBI Taxonomy" id="57161"/>
    <lineage>
        <taxon>Eukaryota</taxon>
        <taxon>Fungi</taxon>
        <taxon>Dikarya</taxon>
        <taxon>Ascomycota</taxon>
        <taxon>Pezizomycotina</taxon>
        <taxon>Sordariomycetes</taxon>
        <taxon>Hypocreomycetidae</taxon>
        <taxon>Hypocreales</taxon>
        <taxon>Nectriaceae</taxon>
        <taxon>Fusarium</taxon>
        <taxon>Fusarium decemcellulare species complex</taxon>
    </lineage>
</organism>
<sequence>MGFKSLIQSKSLRAKNDKRTNAAELTLRESLFPLILVTSLFFLWGFSYGLLDTLNKHFQNVLDIDRARSAGLQAAYFGAYPLASLGHAAWILRHYSYKATFIWGLFLYGLGSLIAIPCIKAKSFGGFCAAIFIIGNGLGSLETAANPYITVCGPPRYAEIRINLSQAFNGIGSVVAPLMGSYVFFKFDDNSALDNVQWVYVAIAVFVWALAVVFWLSHIPEITDADMEFQASQVQASYDDKPFWKQYTLFHAAFAQFCYAGAQVAIASMFINYVVETRPGTSDSLAAQFFAGAQGAFAVGRFVGVGLMHFIRPRMVFLGFLFACAVFIAPAIHVTGSIGMSLLFVVLFFESICFPTIVALGMRGLGRHSKRGSGWIIAGVIGGACVPPLTGATGDRHGMGIAMTIPLTFFVLALTYAASVNFVPQYRNVVDAFTVAEVGVVDLTMDEEKTGGTVEMTVSPETDAEIAAGESFMSYAGSSDHPEDDARDDENSNGYDSHGQRHSPVSSSGPTPCSQVAVEPTTSPFSCGTATLGPTYGSAPQDSMSLGILSTPRFNLETTISRETNVNNVACSDNPLEGSGDGRLHHDQFASIQMATPSCGSLQNSNTNGEVPCASNPITDAASDCRHAFLRPLLPHIDGLVPVKLACDLFDIFLTDQGSLLFRGACPFILTRIFRKASITHPTNPRAATPALIATILWCVAQTADLLVLHVPGSRRKTVSRLYRLVISLISRRDPDRRRYIDASRMEPATVGLNENPEIIDDLLTYILLAVAVSGSEFRSHTQEWWTEASRLVFALRLHRDDERCPEVERPCLNPVCCCQTNRSVSSFTDMERREERRRIFWLYYCLDRHLALSFNACLSIPDSLCEVYAPLPEDIWENLDSVSQENLPARTTSPPTTVSGITFFEHFLPLMVILGDIIEVQHRRRHPRLGGDDSMRSTLLIKDLLSQYEMSLVTLTGTGLQSNNDPFSSRLQPENHSKVELVHAYCTHILHVLHVLLYGKWDAISMMEDRDDWITSAGFSECASHAIAASQTLPTILQIDPELTFMPYLFGIYLLHGSFIFLLFADRMPHVGPNQSVEQACENIIRAHEVSIVTLTTEFQVGYFPA</sequence>
<protein>
    <submittedName>
        <fullName evidence="1">Uncharacterized protein</fullName>
    </submittedName>
</protein>
<comment type="caution">
    <text evidence="1">The sequence shown here is derived from an EMBL/GenBank/DDBJ whole genome shotgun (WGS) entry which is preliminary data.</text>
</comment>
<accession>A0ACC1SRC8</accession>
<evidence type="ECO:0000313" key="2">
    <source>
        <dbReference type="Proteomes" id="UP001148629"/>
    </source>
</evidence>
<keyword evidence="2" id="KW-1185">Reference proteome</keyword>
<dbReference type="EMBL" id="JANRMS010000180">
    <property type="protein sequence ID" value="KAJ3544779.1"/>
    <property type="molecule type" value="Genomic_DNA"/>
</dbReference>
<reference evidence="1" key="1">
    <citation type="submission" date="2022-08" db="EMBL/GenBank/DDBJ databases">
        <title>Genome Sequence of Fusarium decemcellulare.</title>
        <authorList>
            <person name="Buettner E."/>
        </authorList>
    </citation>
    <scope>NUCLEOTIDE SEQUENCE</scope>
    <source>
        <strain evidence="1">Babe19</strain>
    </source>
</reference>
<evidence type="ECO:0000313" key="1">
    <source>
        <dbReference type="EMBL" id="KAJ3544779.1"/>
    </source>
</evidence>